<evidence type="ECO:0000313" key="2">
    <source>
        <dbReference type="Proteomes" id="UP000014461"/>
    </source>
</evidence>
<reference evidence="1" key="1">
    <citation type="journal article" date="2013" name="Genome Announc.">
        <title>Draft Genome Sequence of Agarivorans albus Strain MKT 106T, an Agarolytic Marine Bacterium.</title>
        <authorList>
            <person name="Yasuike M."/>
            <person name="Nakamura Y."/>
            <person name="Kai W."/>
            <person name="Fujiwara A."/>
            <person name="Fukui Y."/>
            <person name="Satomi M."/>
            <person name="Sano M."/>
        </authorList>
    </citation>
    <scope>NUCLEOTIDE SEQUENCE [LARGE SCALE GENOMIC DNA]</scope>
</reference>
<comment type="caution">
    <text evidence="1">The sequence shown here is derived from an EMBL/GenBank/DDBJ whole genome shotgun (WGS) entry which is preliminary data.</text>
</comment>
<proteinExistence type="predicted"/>
<sequence length="48" mass="5417">MLNPKSENLSLSSNVINPALAKPLKNMIKTTEAAFIKFIFLSVPFYKF</sequence>
<dbReference type="EMBL" id="BARX01000003">
    <property type="protein sequence ID" value="GAD00694.1"/>
    <property type="molecule type" value="Genomic_DNA"/>
</dbReference>
<dbReference type="AlphaFoldDB" id="R9PH25"/>
<keyword evidence="2" id="KW-1185">Reference proteome</keyword>
<dbReference type="Proteomes" id="UP000014461">
    <property type="component" value="Unassembled WGS sequence"/>
</dbReference>
<accession>R9PH25</accession>
<gene>
    <name evidence="1" type="ORF">AALB_0774</name>
</gene>
<name>R9PH25_AGAAL</name>
<protein>
    <submittedName>
        <fullName evidence="1">Uncharacterized protein</fullName>
    </submittedName>
</protein>
<evidence type="ECO:0000313" key="1">
    <source>
        <dbReference type="EMBL" id="GAD00694.1"/>
    </source>
</evidence>
<organism evidence="1 2">
    <name type="scientific">Agarivorans albus MKT 106</name>
    <dbReference type="NCBI Taxonomy" id="1331007"/>
    <lineage>
        <taxon>Bacteria</taxon>
        <taxon>Pseudomonadati</taxon>
        <taxon>Pseudomonadota</taxon>
        <taxon>Gammaproteobacteria</taxon>
        <taxon>Alteromonadales</taxon>
        <taxon>Alteromonadaceae</taxon>
        <taxon>Agarivorans</taxon>
    </lineage>
</organism>